<dbReference type="PANTHER" id="PTHR14136:SF17">
    <property type="entry name" value="BTB_POZ DOMAIN-CONTAINING PROTEIN KCTD9"/>
    <property type="match status" value="1"/>
</dbReference>
<name>A0A2G4EVD5_9CYAN</name>
<comment type="caution">
    <text evidence="1">The sequence shown here is derived from an EMBL/GenBank/DDBJ whole genome shotgun (WGS) entry which is preliminary data.</text>
</comment>
<dbReference type="EMBL" id="NXIB02000199">
    <property type="protein sequence ID" value="PHX53426.1"/>
    <property type="molecule type" value="Genomic_DNA"/>
</dbReference>
<accession>A0A2G4EVD5</accession>
<dbReference type="Gene3D" id="2.160.20.80">
    <property type="entry name" value="E3 ubiquitin-protein ligase SopA"/>
    <property type="match status" value="2"/>
</dbReference>
<evidence type="ECO:0000313" key="1">
    <source>
        <dbReference type="EMBL" id="PHX53426.1"/>
    </source>
</evidence>
<dbReference type="SUPFAM" id="SSF141571">
    <property type="entry name" value="Pentapeptide repeat-like"/>
    <property type="match status" value="2"/>
</dbReference>
<evidence type="ECO:0008006" key="3">
    <source>
        <dbReference type="Google" id="ProtNLM"/>
    </source>
</evidence>
<keyword evidence="2" id="KW-1185">Reference proteome</keyword>
<dbReference type="Proteomes" id="UP000226442">
    <property type="component" value="Unassembled WGS sequence"/>
</dbReference>
<sequence>MDAEELQAKYAAGERDFTAILLCEANLSRIDLSGANFTEAILSLTNLSGANLSGANMRKAKLNVARLSGANLHKTNFSGAILNVANLIRADLREAQLVEATLIRAELIRANLSIANLSGANLSEADLREATLREANLEQADLSGAHLRGACLTAANLERANLHRADLSRADLRGVNLCNAELRQANLSQANLSGADLRGANLRWADLSGTNLTGADLGEARLSGANLYGANLSNANLLNATLVHADLTQANLIHADWVGADLTGAALTGAKIYAVSRFGLKADDITCDWVDLSPNGDRSNIQRFSAEKAQKYFNATPPTVQIIVDHPLDPNANFILAATYRQIALQYPGLSHPPSIEVNSRRTIISFRIEQDEQLFPTAFVAIIPFSDAAFTQKNLITMLKMIQPQPGNNLGVRVSNLVAQLSVAMTQTIRKIREIKIQPIPLDRETVSTFFQSPTQTLLSNSSAESLMVHYHPDFGKHLINLPRVTKNSINPAIKAQRLTTPPINTVIEFIKGFYQLGD</sequence>
<dbReference type="InterPro" id="IPR051082">
    <property type="entry name" value="Pentapeptide-BTB/POZ_domain"/>
</dbReference>
<gene>
    <name evidence="1" type="ORF">CP500_021555</name>
</gene>
<dbReference type="PANTHER" id="PTHR14136">
    <property type="entry name" value="BTB_POZ DOMAIN-CONTAINING PROTEIN KCTD9"/>
    <property type="match status" value="1"/>
</dbReference>
<evidence type="ECO:0000313" key="2">
    <source>
        <dbReference type="Proteomes" id="UP000226442"/>
    </source>
</evidence>
<dbReference type="AlphaFoldDB" id="A0A2G4EVD5"/>
<dbReference type="OrthoDB" id="475179at2"/>
<proteinExistence type="predicted"/>
<protein>
    <recommendedName>
        <fullName evidence="3">Pentapeptide repeat-containing protein</fullName>
    </recommendedName>
</protein>
<dbReference type="RefSeq" id="WP_096830826.1">
    <property type="nucleotide sequence ID" value="NZ_NXIB02000199.1"/>
</dbReference>
<dbReference type="InterPro" id="IPR001646">
    <property type="entry name" value="5peptide_repeat"/>
</dbReference>
<organism evidence="1 2">
    <name type="scientific">Tychonema bourrellyi FEM_GT703</name>
    <dbReference type="NCBI Taxonomy" id="2040638"/>
    <lineage>
        <taxon>Bacteria</taxon>
        <taxon>Bacillati</taxon>
        <taxon>Cyanobacteriota</taxon>
        <taxon>Cyanophyceae</taxon>
        <taxon>Oscillatoriophycideae</taxon>
        <taxon>Oscillatoriales</taxon>
        <taxon>Microcoleaceae</taxon>
        <taxon>Tychonema</taxon>
    </lineage>
</organism>
<reference evidence="1" key="1">
    <citation type="submission" date="2017-10" db="EMBL/GenBank/DDBJ databases">
        <title>Draft genome sequence of the planktic cyanobacteria Tychonema bourrellyi isolated from alpine lentic freshwater.</title>
        <authorList>
            <person name="Tett A."/>
            <person name="Armanini F."/>
            <person name="Asnicar F."/>
            <person name="Boscaini A."/>
            <person name="Pasolli E."/>
            <person name="Zolfo M."/>
            <person name="Donati C."/>
            <person name="Salmaso N."/>
            <person name="Segata N."/>
        </authorList>
    </citation>
    <scope>NUCLEOTIDE SEQUENCE</scope>
    <source>
        <strain evidence="1">FEM_GT703</strain>
    </source>
</reference>
<dbReference type="Pfam" id="PF00805">
    <property type="entry name" value="Pentapeptide"/>
    <property type="match status" value="5"/>
</dbReference>